<proteinExistence type="predicted"/>
<dbReference type="Gene3D" id="2.130.10.10">
    <property type="entry name" value="YVTN repeat-like/Quinoprotein amine dehydrogenase"/>
    <property type="match status" value="1"/>
</dbReference>
<dbReference type="PROSITE" id="PS51257">
    <property type="entry name" value="PROKAR_LIPOPROTEIN"/>
    <property type="match status" value="1"/>
</dbReference>
<accession>A0ABU1TRS4</accession>
<keyword evidence="2" id="KW-1185">Reference proteome</keyword>
<evidence type="ECO:0000313" key="1">
    <source>
        <dbReference type="EMBL" id="MDR6968569.1"/>
    </source>
</evidence>
<comment type="caution">
    <text evidence="1">The sequence shown here is derived from an EMBL/GenBank/DDBJ whole genome shotgun (WGS) entry which is preliminary data.</text>
</comment>
<dbReference type="EMBL" id="JAVDVI010000011">
    <property type="protein sequence ID" value="MDR6968569.1"/>
    <property type="molecule type" value="Genomic_DNA"/>
</dbReference>
<dbReference type="RefSeq" id="WP_310027173.1">
    <property type="nucleotide sequence ID" value="NZ_JAVDVI010000011.1"/>
</dbReference>
<protein>
    <submittedName>
        <fullName evidence="1">Photosystem II stability/assembly factor-like uncharacterized protein</fullName>
    </submittedName>
</protein>
<evidence type="ECO:0000313" key="2">
    <source>
        <dbReference type="Proteomes" id="UP001255185"/>
    </source>
</evidence>
<gene>
    <name evidence="1" type="ORF">J2X31_002592</name>
</gene>
<sequence>MKKIVFILLSFSLIISCKKKETKVIENEAIPFVSATVDKILTDSISIRAISIDSGKIWYAGNNGKYGYFDLNSEKDFNGHVAKDTLKLEFRSIAKTSSHIFILNVGNPALLYRISKDGSEIKLVYQEKHEKVFYDSMQFWNDQEGIAMGDPTADCLSVIVTRDGGTTWKKLPCNTLPKVEEGEAVFAASNTNLIIKGNDTWMVSGGKKARVFYSADKGNSWKVFNTPIVQGEAMTGIFTADFYDSQNGFIAGGNYEKPNQNFGNKAFTNDGGKTWNLIAEKKGFGYASCVQYVPNSNGKQLVTVGASGLQYSSDSGENWKQFSTDKDLYTIRFMNDSTAIAAGKNKIVKVNFKTK</sequence>
<reference evidence="1 2" key="1">
    <citation type="submission" date="2023-07" db="EMBL/GenBank/DDBJ databases">
        <title>Sorghum-associated microbial communities from plants grown in Nebraska, USA.</title>
        <authorList>
            <person name="Schachtman D."/>
        </authorList>
    </citation>
    <scope>NUCLEOTIDE SEQUENCE [LARGE SCALE GENOMIC DNA]</scope>
    <source>
        <strain evidence="1 2">3773</strain>
    </source>
</reference>
<dbReference type="PANTHER" id="PTHR47199:SF2">
    <property type="entry name" value="PHOTOSYSTEM II STABILITY_ASSEMBLY FACTOR HCF136, CHLOROPLASTIC"/>
    <property type="match status" value="1"/>
</dbReference>
<dbReference type="InterPro" id="IPR015943">
    <property type="entry name" value="WD40/YVTN_repeat-like_dom_sf"/>
</dbReference>
<dbReference type="PANTHER" id="PTHR47199">
    <property type="entry name" value="PHOTOSYSTEM II STABILITY/ASSEMBLY FACTOR HCF136, CHLOROPLASTIC"/>
    <property type="match status" value="1"/>
</dbReference>
<name>A0ABU1TRS4_9FLAO</name>
<dbReference type="SUPFAM" id="SSF110296">
    <property type="entry name" value="Oligoxyloglucan reducing end-specific cellobiohydrolase"/>
    <property type="match status" value="1"/>
</dbReference>
<dbReference type="CDD" id="cd15482">
    <property type="entry name" value="Sialidase_non-viral"/>
    <property type="match status" value="1"/>
</dbReference>
<organism evidence="1 2">
    <name type="scientific">Flavobacterium arsenatis</name>
    <dbReference type="NCBI Taxonomy" id="1484332"/>
    <lineage>
        <taxon>Bacteria</taxon>
        <taxon>Pseudomonadati</taxon>
        <taxon>Bacteroidota</taxon>
        <taxon>Flavobacteriia</taxon>
        <taxon>Flavobacteriales</taxon>
        <taxon>Flavobacteriaceae</taxon>
        <taxon>Flavobacterium</taxon>
    </lineage>
</organism>
<dbReference type="Proteomes" id="UP001255185">
    <property type="component" value="Unassembled WGS sequence"/>
</dbReference>